<dbReference type="CDD" id="cd00520">
    <property type="entry name" value="RRF"/>
    <property type="match status" value="1"/>
</dbReference>
<dbReference type="GO" id="GO:0006412">
    <property type="term" value="P:translation"/>
    <property type="evidence" value="ECO:0007669"/>
    <property type="project" value="UniProtKB-KW"/>
</dbReference>
<evidence type="ECO:0000256" key="3">
    <source>
        <dbReference type="ARBA" id="ARBA00022490"/>
    </source>
</evidence>
<dbReference type="EMBL" id="HBIX01001631">
    <property type="protein sequence ID" value="CAE0708492.1"/>
    <property type="molecule type" value="Transcribed_RNA"/>
</dbReference>
<dbReference type="PANTHER" id="PTHR20982:SF3">
    <property type="entry name" value="MITOCHONDRIAL RIBOSOME RECYCLING FACTOR PSEUDO 1"/>
    <property type="match status" value="1"/>
</dbReference>
<evidence type="ECO:0000256" key="6">
    <source>
        <dbReference type="SAM" id="SignalP"/>
    </source>
</evidence>
<feature type="chain" id="PRO_5030540223" description="Ribosome recycling factor domain-containing protein" evidence="6">
    <location>
        <begin position="19"/>
        <end position="228"/>
    </location>
</feature>
<dbReference type="InterPro" id="IPR023584">
    <property type="entry name" value="Ribosome_recyc_fac_dom"/>
</dbReference>
<name>A0A7S4EEJ6_9STRA</name>
<gene>
    <name evidence="8" type="ORF">PAUS00366_LOCUS1212</name>
</gene>
<evidence type="ECO:0000256" key="4">
    <source>
        <dbReference type="ARBA" id="ARBA00022917"/>
    </source>
</evidence>
<feature type="domain" description="Ribosome recycling factor" evidence="7">
    <location>
        <begin position="65"/>
        <end position="226"/>
    </location>
</feature>
<proteinExistence type="inferred from homology"/>
<dbReference type="Gene3D" id="3.30.1360.40">
    <property type="match status" value="1"/>
</dbReference>
<organism evidence="8">
    <name type="scientific">Pseudo-nitzschia australis</name>
    <dbReference type="NCBI Taxonomy" id="44445"/>
    <lineage>
        <taxon>Eukaryota</taxon>
        <taxon>Sar</taxon>
        <taxon>Stramenopiles</taxon>
        <taxon>Ochrophyta</taxon>
        <taxon>Bacillariophyta</taxon>
        <taxon>Bacillariophyceae</taxon>
        <taxon>Bacillariophycidae</taxon>
        <taxon>Bacillariales</taxon>
        <taxon>Bacillariaceae</taxon>
        <taxon>Pseudo-nitzschia</taxon>
    </lineage>
</organism>
<feature type="region of interest" description="Disordered" evidence="5">
    <location>
        <begin position="182"/>
        <end position="210"/>
    </location>
</feature>
<dbReference type="InterPro" id="IPR002661">
    <property type="entry name" value="Ribosome_recyc_fac"/>
</dbReference>
<reference evidence="8" key="1">
    <citation type="submission" date="2021-01" db="EMBL/GenBank/DDBJ databases">
        <authorList>
            <person name="Corre E."/>
            <person name="Pelletier E."/>
            <person name="Niang G."/>
            <person name="Scheremetjew M."/>
            <person name="Finn R."/>
            <person name="Kale V."/>
            <person name="Holt S."/>
            <person name="Cochrane G."/>
            <person name="Meng A."/>
            <person name="Brown T."/>
            <person name="Cohen L."/>
        </authorList>
    </citation>
    <scope>NUCLEOTIDE SEQUENCE</scope>
    <source>
        <strain evidence="8">10249 10 AB</strain>
    </source>
</reference>
<keyword evidence="6" id="KW-0732">Signal</keyword>
<dbReference type="GO" id="GO:0043023">
    <property type="term" value="F:ribosomal large subunit binding"/>
    <property type="evidence" value="ECO:0007669"/>
    <property type="project" value="TreeGrafter"/>
</dbReference>
<dbReference type="Gene3D" id="1.10.132.20">
    <property type="entry name" value="Ribosome-recycling factor"/>
    <property type="match status" value="1"/>
</dbReference>
<feature type="signal peptide" evidence="6">
    <location>
        <begin position="1"/>
        <end position="18"/>
    </location>
</feature>
<comment type="subcellular location">
    <subcellularLocation>
        <location evidence="1">Cytoplasm</location>
    </subcellularLocation>
</comment>
<evidence type="ECO:0000256" key="5">
    <source>
        <dbReference type="SAM" id="MobiDB-lite"/>
    </source>
</evidence>
<dbReference type="FunFam" id="1.10.132.20:FF:000001">
    <property type="entry name" value="Ribosome-recycling factor"/>
    <property type="match status" value="1"/>
</dbReference>
<protein>
    <recommendedName>
        <fullName evidence="7">Ribosome recycling factor domain-containing protein</fullName>
    </recommendedName>
</protein>
<keyword evidence="4" id="KW-0648">Protein biosynthesis</keyword>
<dbReference type="HAMAP" id="MF_00040">
    <property type="entry name" value="RRF"/>
    <property type="match status" value="1"/>
</dbReference>
<evidence type="ECO:0000259" key="7">
    <source>
        <dbReference type="Pfam" id="PF01765"/>
    </source>
</evidence>
<dbReference type="SUPFAM" id="SSF55194">
    <property type="entry name" value="Ribosome recycling factor, RRF"/>
    <property type="match status" value="1"/>
</dbReference>
<evidence type="ECO:0000256" key="2">
    <source>
        <dbReference type="ARBA" id="ARBA00005912"/>
    </source>
</evidence>
<dbReference type="NCBIfam" id="TIGR00496">
    <property type="entry name" value="frr"/>
    <property type="match status" value="1"/>
</dbReference>
<comment type="similarity">
    <text evidence="2">Belongs to the RRF family.</text>
</comment>
<dbReference type="PANTHER" id="PTHR20982">
    <property type="entry name" value="RIBOSOME RECYCLING FACTOR"/>
    <property type="match status" value="1"/>
</dbReference>
<dbReference type="FunFam" id="3.30.1360.40:FF:000001">
    <property type="entry name" value="Ribosome-recycling factor"/>
    <property type="match status" value="1"/>
</dbReference>
<keyword evidence="3" id="KW-0963">Cytoplasm</keyword>
<dbReference type="InterPro" id="IPR036191">
    <property type="entry name" value="RRF_sf"/>
</dbReference>
<sequence>MQQLSFVCLMAAVASVTAFVPVQSPILSAASRGIQMPALFMAESVEEANMDAMDRMEKSIESVMQNMNTIRTGRASPAILDRVKCDYYGTETPINQMASISVPSAQQLTVEPFDKSMLGDVERAIMESDVGLTPMNDGTVIRLNIPSLTEDRRKEMMKQCKAIGEEGKVAVRNIRRKAVDSIKKLEKDSDISEDESKSSQDDIQKMTDEKVKEIDGIVEKKENDVMKV</sequence>
<dbReference type="GO" id="GO:0005739">
    <property type="term" value="C:mitochondrion"/>
    <property type="evidence" value="ECO:0007669"/>
    <property type="project" value="TreeGrafter"/>
</dbReference>
<evidence type="ECO:0000256" key="1">
    <source>
        <dbReference type="ARBA" id="ARBA00004496"/>
    </source>
</evidence>
<dbReference type="Pfam" id="PF01765">
    <property type="entry name" value="RRF"/>
    <property type="match status" value="1"/>
</dbReference>
<dbReference type="AlphaFoldDB" id="A0A7S4EEJ6"/>
<accession>A0A7S4EEJ6</accession>
<evidence type="ECO:0000313" key="8">
    <source>
        <dbReference type="EMBL" id="CAE0708492.1"/>
    </source>
</evidence>